<accession>A0A1C6V6F0</accession>
<name>A0A1C6V6F0_9ACTN</name>
<evidence type="ECO:0000256" key="1">
    <source>
        <dbReference type="SAM" id="MobiDB-lite"/>
    </source>
</evidence>
<dbReference type="GO" id="GO:0016787">
    <property type="term" value="F:hydrolase activity"/>
    <property type="evidence" value="ECO:0007669"/>
    <property type="project" value="UniProtKB-KW"/>
</dbReference>
<dbReference type="Proteomes" id="UP000198937">
    <property type="component" value="Unassembled WGS sequence"/>
</dbReference>
<feature type="region of interest" description="Disordered" evidence="1">
    <location>
        <begin position="364"/>
        <end position="404"/>
    </location>
</feature>
<evidence type="ECO:0000259" key="2">
    <source>
        <dbReference type="Pfam" id="PF12146"/>
    </source>
</evidence>
<keyword evidence="3" id="KW-0378">Hydrolase</keyword>
<feature type="domain" description="Serine aminopeptidase S33" evidence="2">
    <location>
        <begin position="82"/>
        <end position="284"/>
    </location>
</feature>
<sequence length="404" mass="43157">MVFRAPGPGPIRPVRGRGASRSAVALTTGATAGYDCGRTVTDVEPDVLGPPYERHTIDLGTDDEGAVVATLVRRRADRPTGRAVLYVHGFVDYFFQTHVADFFVERGWDFYALDLRKYGRSLLPHQTPNFCCDLSDYFPELDAAVEIVRADGHDTVLGMGHSTGGLILSVWEHARRAAGGVDGLVLNSPFFDINAPWLVRRPLVAAVARLGRRAPRRILPLGLATVYGESLHADHHGEWSYDLAWKPLGGFPVRAGWLNAIRNAQRQLRSGLAIPVPVLLACSTRSFRGRRWQESAALADAVLDVEHMVRWAPRLGPHVTLARFDGGMHDLTLSGPAVRERVFAEVGRWAEAFLATGPTTAGPDAASAGAVSGAAGAVSGAAGSLPGSRRPADADPAGVAATSG</sequence>
<dbReference type="STRING" id="683228.GA0070617_4727"/>
<dbReference type="InterPro" id="IPR029058">
    <property type="entry name" value="AB_hydrolase_fold"/>
</dbReference>
<dbReference type="InterPro" id="IPR051044">
    <property type="entry name" value="MAG_DAG_Lipase"/>
</dbReference>
<feature type="compositionally biased region" description="Low complexity" evidence="1">
    <location>
        <begin position="364"/>
        <end position="388"/>
    </location>
</feature>
<dbReference type="Pfam" id="PF12146">
    <property type="entry name" value="Hydrolase_4"/>
    <property type="match status" value="1"/>
</dbReference>
<dbReference type="AlphaFoldDB" id="A0A1C6V6F0"/>
<dbReference type="SUPFAM" id="SSF53474">
    <property type="entry name" value="alpha/beta-Hydrolases"/>
    <property type="match status" value="1"/>
</dbReference>
<keyword evidence="4" id="KW-1185">Reference proteome</keyword>
<proteinExistence type="predicted"/>
<organism evidence="3 4">
    <name type="scientific">Micromonospora yangpuensis</name>
    <dbReference type="NCBI Taxonomy" id="683228"/>
    <lineage>
        <taxon>Bacteria</taxon>
        <taxon>Bacillati</taxon>
        <taxon>Actinomycetota</taxon>
        <taxon>Actinomycetes</taxon>
        <taxon>Micromonosporales</taxon>
        <taxon>Micromonosporaceae</taxon>
        <taxon>Micromonospora</taxon>
    </lineage>
</organism>
<protein>
    <submittedName>
        <fullName evidence="3">Lysophospholipase, alpha-beta hydrolase superfamily</fullName>
    </submittedName>
</protein>
<evidence type="ECO:0000313" key="4">
    <source>
        <dbReference type="Proteomes" id="UP000198937"/>
    </source>
</evidence>
<gene>
    <name evidence="3" type="ORF">GA0070617_4727</name>
</gene>
<evidence type="ECO:0000313" key="3">
    <source>
        <dbReference type="EMBL" id="SCL61654.1"/>
    </source>
</evidence>
<dbReference type="EMBL" id="FMIA01000002">
    <property type="protein sequence ID" value="SCL61654.1"/>
    <property type="molecule type" value="Genomic_DNA"/>
</dbReference>
<reference evidence="4" key="1">
    <citation type="submission" date="2016-06" db="EMBL/GenBank/DDBJ databases">
        <authorList>
            <person name="Varghese N."/>
            <person name="Submissions Spin"/>
        </authorList>
    </citation>
    <scope>NUCLEOTIDE SEQUENCE [LARGE SCALE GENOMIC DNA]</scope>
    <source>
        <strain evidence="4">DSM 45577</strain>
    </source>
</reference>
<dbReference type="Gene3D" id="3.40.50.1820">
    <property type="entry name" value="alpha/beta hydrolase"/>
    <property type="match status" value="1"/>
</dbReference>
<dbReference type="InterPro" id="IPR022742">
    <property type="entry name" value="Hydrolase_4"/>
</dbReference>
<dbReference type="PANTHER" id="PTHR11614">
    <property type="entry name" value="PHOSPHOLIPASE-RELATED"/>
    <property type="match status" value="1"/>
</dbReference>